<keyword evidence="6" id="KW-1015">Disulfide bond</keyword>
<keyword evidence="5" id="KW-0722">Serine protease inhibitor</keyword>
<keyword evidence="3" id="KW-0964">Secreted</keyword>
<dbReference type="PROSITE" id="PS51318">
    <property type="entry name" value="TAT"/>
    <property type="match status" value="1"/>
</dbReference>
<gene>
    <name evidence="9" type="ORF">ABT317_20880</name>
</gene>
<organism evidence="9 10">
    <name type="scientific">Streptomyces carpinensis</name>
    <dbReference type="NCBI Taxonomy" id="66369"/>
    <lineage>
        <taxon>Bacteria</taxon>
        <taxon>Bacillati</taxon>
        <taxon>Actinomycetota</taxon>
        <taxon>Actinomycetes</taxon>
        <taxon>Kitasatosporales</taxon>
        <taxon>Streptomycetaceae</taxon>
        <taxon>Streptomyces</taxon>
    </lineage>
</organism>
<evidence type="ECO:0000259" key="8">
    <source>
        <dbReference type="Pfam" id="PF00720"/>
    </source>
</evidence>
<evidence type="ECO:0000256" key="3">
    <source>
        <dbReference type="ARBA" id="ARBA00022525"/>
    </source>
</evidence>
<evidence type="ECO:0000256" key="7">
    <source>
        <dbReference type="SAM" id="SignalP"/>
    </source>
</evidence>
<dbReference type="InterPro" id="IPR006311">
    <property type="entry name" value="TAT_signal"/>
</dbReference>
<keyword evidence="4" id="KW-0646">Protease inhibitor</keyword>
<name>A0ABV1W597_9ACTN</name>
<evidence type="ECO:0000313" key="9">
    <source>
        <dbReference type="EMBL" id="MER6979373.1"/>
    </source>
</evidence>
<evidence type="ECO:0000256" key="6">
    <source>
        <dbReference type="ARBA" id="ARBA00023157"/>
    </source>
</evidence>
<protein>
    <submittedName>
        <fullName evidence="9">SSI family serine proteinase inhibitor</fullName>
    </submittedName>
</protein>
<proteinExistence type="inferred from homology"/>
<reference evidence="9 10" key="1">
    <citation type="submission" date="2024-06" db="EMBL/GenBank/DDBJ databases">
        <title>The Natural Products Discovery Center: Release of the First 8490 Sequenced Strains for Exploring Actinobacteria Biosynthetic Diversity.</title>
        <authorList>
            <person name="Kalkreuter E."/>
            <person name="Kautsar S.A."/>
            <person name="Yang D."/>
            <person name="Bader C.D."/>
            <person name="Teijaro C.N."/>
            <person name="Fluegel L."/>
            <person name="Davis C.M."/>
            <person name="Simpson J.R."/>
            <person name="Lauterbach L."/>
            <person name="Steele A.D."/>
            <person name="Gui C."/>
            <person name="Meng S."/>
            <person name="Li G."/>
            <person name="Viehrig K."/>
            <person name="Ye F."/>
            <person name="Su P."/>
            <person name="Kiefer A.F."/>
            <person name="Nichols A."/>
            <person name="Cepeda A.J."/>
            <person name="Yan W."/>
            <person name="Fan B."/>
            <person name="Jiang Y."/>
            <person name="Adhikari A."/>
            <person name="Zheng C.-J."/>
            <person name="Schuster L."/>
            <person name="Cowan T.M."/>
            <person name="Smanski M.J."/>
            <person name="Chevrette M.G."/>
            <person name="De Carvalho L.P.S."/>
            <person name="Shen B."/>
        </authorList>
    </citation>
    <scope>NUCLEOTIDE SEQUENCE [LARGE SCALE GENOMIC DNA]</scope>
    <source>
        <strain evidence="9 10">NPDC000634</strain>
    </source>
</reference>
<dbReference type="Gene3D" id="3.30.350.10">
    <property type="entry name" value="Subtilisin inhibitor-like"/>
    <property type="match status" value="1"/>
</dbReference>
<dbReference type="RefSeq" id="WP_086723279.1">
    <property type="nucleotide sequence ID" value="NZ_MUBM01000025.1"/>
</dbReference>
<evidence type="ECO:0000313" key="10">
    <source>
        <dbReference type="Proteomes" id="UP001458415"/>
    </source>
</evidence>
<comment type="similarity">
    <text evidence="2">Belongs to the protease inhibitor I16 (SSI) family.</text>
</comment>
<evidence type="ECO:0000256" key="2">
    <source>
        <dbReference type="ARBA" id="ARBA00010472"/>
    </source>
</evidence>
<sequence>MVQLSSRPPRRPLRRLLLGASASVVALTALSALPAAASTGAPPPVRDEDRAGDHLTVTVRHAGAGKDGTYKLYCHPGGGSHPDVRGACGALDRSTRWGHDTFAPVPHDSVCTMQYGGPATARITGTWAGRPVDATYERNNGCEIGRWDRLVPLLPDLGS</sequence>
<dbReference type="InterPro" id="IPR036819">
    <property type="entry name" value="Subtilisin_inhibitor-like_sf"/>
</dbReference>
<feature type="signal peptide" evidence="7">
    <location>
        <begin position="1"/>
        <end position="37"/>
    </location>
</feature>
<comment type="caution">
    <text evidence="9">The sequence shown here is derived from an EMBL/GenBank/DDBJ whole genome shotgun (WGS) entry which is preliminary data.</text>
</comment>
<keyword evidence="10" id="KW-1185">Reference proteome</keyword>
<dbReference type="Proteomes" id="UP001458415">
    <property type="component" value="Unassembled WGS sequence"/>
</dbReference>
<feature type="chain" id="PRO_5047340015" evidence="7">
    <location>
        <begin position="38"/>
        <end position="159"/>
    </location>
</feature>
<comment type="subcellular location">
    <subcellularLocation>
        <location evidence="1">Secreted</location>
    </subcellularLocation>
</comment>
<evidence type="ECO:0000256" key="5">
    <source>
        <dbReference type="ARBA" id="ARBA00022900"/>
    </source>
</evidence>
<keyword evidence="7" id="KW-0732">Signal</keyword>
<evidence type="ECO:0000256" key="4">
    <source>
        <dbReference type="ARBA" id="ARBA00022690"/>
    </source>
</evidence>
<evidence type="ECO:0000256" key="1">
    <source>
        <dbReference type="ARBA" id="ARBA00004613"/>
    </source>
</evidence>
<dbReference type="SUPFAM" id="SSF55399">
    <property type="entry name" value="Subtilisin inhibitor"/>
    <property type="match status" value="1"/>
</dbReference>
<feature type="domain" description="Subtilisin inhibitor" evidence="8">
    <location>
        <begin position="56"/>
        <end position="136"/>
    </location>
</feature>
<dbReference type="Pfam" id="PF00720">
    <property type="entry name" value="SSI"/>
    <property type="match status" value="1"/>
</dbReference>
<accession>A0ABV1W597</accession>
<dbReference type="EMBL" id="JBEPCU010000360">
    <property type="protein sequence ID" value="MER6979373.1"/>
    <property type="molecule type" value="Genomic_DNA"/>
</dbReference>
<dbReference type="InterPro" id="IPR023549">
    <property type="entry name" value="Subtilisin_inhibitor"/>
</dbReference>